<sequence length="181" mass="20753">MGTEGGNSEVSGVATHVAKSMAWYFSKNGNVVADRADFDQPLDEYLELCGGQFSQKARLKYVQTILDREHQHDTSRSVDLASIEEHLFKAYAIKHLRSWLLQSWLQNSARRDLTARFPDVQYEKYAAARAKGQPSLVLRLVIKTMQAFLQQLKDDQKLLQTVVMMVAEQWAQCLSIWQAFR</sequence>
<evidence type="ECO:0000313" key="1">
    <source>
        <dbReference type="EMBL" id="GHJ90101.1"/>
    </source>
</evidence>
<keyword evidence="2" id="KW-1185">Reference proteome</keyword>
<protein>
    <submittedName>
        <fullName evidence="1">Uncharacterized protein</fullName>
    </submittedName>
</protein>
<evidence type="ECO:0000313" key="2">
    <source>
        <dbReference type="Proteomes" id="UP000620104"/>
    </source>
</evidence>
<gene>
    <name evidence="1" type="ORF">NliqN6_6503</name>
</gene>
<dbReference type="AlphaFoldDB" id="A0A8H3YK17"/>
<reference evidence="1" key="1">
    <citation type="submission" date="2020-07" db="EMBL/GenBank/DDBJ databases">
        <title>Draft Genome Sequence of a Deep-Sea Yeast, Naganishia (Cryptococcus) liquefaciens strain N6.</title>
        <authorList>
            <person name="Han Y.W."/>
            <person name="Kajitani R."/>
            <person name="Morimoto H."/>
            <person name="Parhat M."/>
            <person name="Tsubouchi H."/>
            <person name="Bakenova O."/>
            <person name="Ogata M."/>
            <person name="Argunhan B."/>
            <person name="Aoki R."/>
            <person name="Kajiwara S."/>
            <person name="Itoh T."/>
            <person name="Iwasaki H."/>
        </authorList>
    </citation>
    <scope>NUCLEOTIDE SEQUENCE</scope>
    <source>
        <strain evidence="1">N6</strain>
    </source>
</reference>
<name>A0A8H3YK17_9TREE</name>
<proteinExistence type="predicted"/>
<dbReference type="EMBL" id="BLZA01000057">
    <property type="protein sequence ID" value="GHJ90101.1"/>
    <property type="molecule type" value="Genomic_DNA"/>
</dbReference>
<dbReference type="Proteomes" id="UP000620104">
    <property type="component" value="Unassembled WGS sequence"/>
</dbReference>
<comment type="caution">
    <text evidence="1">The sequence shown here is derived from an EMBL/GenBank/DDBJ whole genome shotgun (WGS) entry which is preliminary data.</text>
</comment>
<organism evidence="1 2">
    <name type="scientific">Naganishia liquefaciens</name>
    <dbReference type="NCBI Taxonomy" id="104408"/>
    <lineage>
        <taxon>Eukaryota</taxon>
        <taxon>Fungi</taxon>
        <taxon>Dikarya</taxon>
        <taxon>Basidiomycota</taxon>
        <taxon>Agaricomycotina</taxon>
        <taxon>Tremellomycetes</taxon>
        <taxon>Filobasidiales</taxon>
        <taxon>Filobasidiaceae</taxon>
        <taxon>Naganishia</taxon>
    </lineage>
</organism>
<accession>A0A8H3YK17</accession>